<dbReference type="Pfam" id="PF00443">
    <property type="entry name" value="UCH"/>
    <property type="match status" value="1"/>
</dbReference>
<comment type="caution">
    <text evidence="13">The sequence shown here is derived from an EMBL/GenBank/DDBJ whole genome shotgun (WGS) entry which is preliminary data.</text>
</comment>
<dbReference type="GO" id="GO:0016579">
    <property type="term" value="P:protein deubiquitination"/>
    <property type="evidence" value="ECO:0007669"/>
    <property type="project" value="InterPro"/>
</dbReference>
<dbReference type="EC" id="3.4.19.12" evidence="4"/>
<comment type="subcellular location">
    <subcellularLocation>
        <location evidence="2">Nucleus</location>
    </subcellularLocation>
</comment>
<dbReference type="InterPro" id="IPR038765">
    <property type="entry name" value="Papain-like_cys_pep_sf"/>
</dbReference>
<evidence type="ECO:0000256" key="11">
    <source>
        <dbReference type="ARBA" id="ARBA00023242"/>
    </source>
</evidence>
<dbReference type="PANTHER" id="PTHR21646">
    <property type="entry name" value="UBIQUITIN CARBOXYL-TERMINAL HYDROLASE"/>
    <property type="match status" value="1"/>
</dbReference>
<dbReference type="OMA" id="CHEFFIA"/>
<keyword evidence="8" id="KW-0788">Thiol protease</keyword>
<keyword evidence="14" id="KW-1185">Reference proteome</keyword>
<evidence type="ECO:0000256" key="4">
    <source>
        <dbReference type="ARBA" id="ARBA00012759"/>
    </source>
</evidence>
<comment type="similarity">
    <text evidence="3">Belongs to the peptidase C19 family.</text>
</comment>
<feature type="non-terminal residue" evidence="13">
    <location>
        <position position="1"/>
    </location>
</feature>
<dbReference type="GO" id="GO:0004843">
    <property type="term" value="F:cysteine-type deubiquitinase activity"/>
    <property type="evidence" value="ECO:0007669"/>
    <property type="project" value="UniProtKB-EC"/>
</dbReference>
<gene>
    <name evidence="13" type="ORF">KI387_029062</name>
</gene>
<keyword evidence="11" id="KW-0539">Nucleus</keyword>
<name>A0AA38CCF3_TAXCH</name>
<dbReference type="PROSITE" id="PS00973">
    <property type="entry name" value="USP_2"/>
    <property type="match status" value="1"/>
</dbReference>
<comment type="catalytic activity">
    <reaction evidence="1">
        <text>Thiol-dependent hydrolysis of ester, thioester, amide, peptide and isopeptide bonds formed by the C-terminal Gly of ubiquitin (a 76-residue protein attached to proteins as an intracellular targeting signal).</text>
        <dbReference type="EC" id="3.4.19.12"/>
    </reaction>
</comment>
<reference evidence="13 14" key="1">
    <citation type="journal article" date="2021" name="Nat. Plants">
        <title>The Taxus genome provides insights into paclitaxel biosynthesis.</title>
        <authorList>
            <person name="Xiong X."/>
            <person name="Gou J."/>
            <person name="Liao Q."/>
            <person name="Li Y."/>
            <person name="Zhou Q."/>
            <person name="Bi G."/>
            <person name="Li C."/>
            <person name="Du R."/>
            <person name="Wang X."/>
            <person name="Sun T."/>
            <person name="Guo L."/>
            <person name="Liang H."/>
            <person name="Lu P."/>
            <person name="Wu Y."/>
            <person name="Zhang Z."/>
            <person name="Ro D.K."/>
            <person name="Shang Y."/>
            <person name="Huang S."/>
            <person name="Yan J."/>
        </authorList>
    </citation>
    <scope>NUCLEOTIDE SEQUENCE [LARGE SCALE GENOMIC DNA]</scope>
    <source>
        <strain evidence="13">Ta-2019</strain>
    </source>
</reference>
<dbReference type="PROSITE" id="PS50235">
    <property type="entry name" value="USP_3"/>
    <property type="match status" value="1"/>
</dbReference>
<evidence type="ECO:0000313" key="14">
    <source>
        <dbReference type="Proteomes" id="UP000824469"/>
    </source>
</evidence>
<evidence type="ECO:0000313" key="13">
    <source>
        <dbReference type="EMBL" id="KAH9297380.1"/>
    </source>
</evidence>
<evidence type="ECO:0000256" key="1">
    <source>
        <dbReference type="ARBA" id="ARBA00000707"/>
    </source>
</evidence>
<evidence type="ECO:0000259" key="12">
    <source>
        <dbReference type="PROSITE" id="PS50235"/>
    </source>
</evidence>
<keyword evidence="9" id="KW-0805">Transcription regulation</keyword>
<dbReference type="Gene3D" id="3.90.70.10">
    <property type="entry name" value="Cysteine proteinases"/>
    <property type="match status" value="1"/>
</dbReference>
<sequence length="311" mass="35098">WWQHAANFAGYEQQDAHDFFISTVDGIHANYAISSPKSRQSQKQQCNAGAVECRCIVHKVFSGVLRSDVICTVCNSTSTTYDPCLDISLDLEPSNAASNNLADLNGGNLRGDLLQKGHVTGTSTLLGCLDRFTRPERLGSNEKFYCNHCQTRQESIKQMSVKKLPLVLCFHIKRFEHSTTQHTSRKVDRYMQFPFSLDMAPYMSSSIVRLRYGNRILTVDPNISVPPMSGKTPSEFDLFAMVTHSGGMDSGHYVAFLRRGGNWYKCDDAWVNQVSEQAVRASQGYMLYYVQKSFHYGTRESEFDLKFCSGK</sequence>
<evidence type="ECO:0000256" key="7">
    <source>
        <dbReference type="ARBA" id="ARBA00022801"/>
    </source>
</evidence>
<dbReference type="InterPro" id="IPR028889">
    <property type="entry name" value="USP"/>
</dbReference>
<evidence type="ECO:0000256" key="6">
    <source>
        <dbReference type="ARBA" id="ARBA00022786"/>
    </source>
</evidence>
<dbReference type="Proteomes" id="UP000824469">
    <property type="component" value="Unassembled WGS sequence"/>
</dbReference>
<organism evidence="13 14">
    <name type="scientific">Taxus chinensis</name>
    <name type="common">Chinese yew</name>
    <name type="synonym">Taxus wallichiana var. chinensis</name>
    <dbReference type="NCBI Taxonomy" id="29808"/>
    <lineage>
        <taxon>Eukaryota</taxon>
        <taxon>Viridiplantae</taxon>
        <taxon>Streptophyta</taxon>
        <taxon>Embryophyta</taxon>
        <taxon>Tracheophyta</taxon>
        <taxon>Spermatophyta</taxon>
        <taxon>Pinopsida</taxon>
        <taxon>Pinidae</taxon>
        <taxon>Conifers II</taxon>
        <taxon>Cupressales</taxon>
        <taxon>Taxaceae</taxon>
        <taxon>Taxus</taxon>
    </lineage>
</organism>
<dbReference type="InterPro" id="IPR050185">
    <property type="entry name" value="Ub_carboxyl-term_hydrolase"/>
</dbReference>
<evidence type="ECO:0000256" key="10">
    <source>
        <dbReference type="ARBA" id="ARBA00023163"/>
    </source>
</evidence>
<proteinExistence type="inferred from homology"/>
<keyword evidence="10" id="KW-0804">Transcription</keyword>
<dbReference type="SUPFAM" id="SSF54001">
    <property type="entry name" value="Cysteine proteinases"/>
    <property type="match status" value="1"/>
</dbReference>
<dbReference type="InterPro" id="IPR001394">
    <property type="entry name" value="Peptidase_C19_UCH"/>
</dbReference>
<feature type="domain" description="USP" evidence="12">
    <location>
        <begin position="1"/>
        <end position="292"/>
    </location>
</feature>
<keyword evidence="7" id="KW-0378">Hydrolase</keyword>
<dbReference type="AlphaFoldDB" id="A0AA38CCF3"/>
<dbReference type="EMBL" id="JAHRHJ020000010">
    <property type="protein sequence ID" value="KAH9297380.1"/>
    <property type="molecule type" value="Genomic_DNA"/>
</dbReference>
<evidence type="ECO:0000256" key="8">
    <source>
        <dbReference type="ARBA" id="ARBA00022807"/>
    </source>
</evidence>
<evidence type="ECO:0000256" key="5">
    <source>
        <dbReference type="ARBA" id="ARBA00022670"/>
    </source>
</evidence>
<evidence type="ECO:0000256" key="9">
    <source>
        <dbReference type="ARBA" id="ARBA00023015"/>
    </source>
</evidence>
<accession>A0AA38CCF3</accession>
<dbReference type="InterPro" id="IPR018200">
    <property type="entry name" value="USP_CS"/>
</dbReference>
<dbReference type="GO" id="GO:0006508">
    <property type="term" value="P:proteolysis"/>
    <property type="evidence" value="ECO:0007669"/>
    <property type="project" value="UniProtKB-KW"/>
</dbReference>
<evidence type="ECO:0000256" key="2">
    <source>
        <dbReference type="ARBA" id="ARBA00004123"/>
    </source>
</evidence>
<dbReference type="GO" id="GO:0005634">
    <property type="term" value="C:nucleus"/>
    <property type="evidence" value="ECO:0007669"/>
    <property type="project" value="UniProtKB-SubCell"/>
</dbReference>
<keyword evidence="6" id="KW-0833">Ubl conjugation pathway</keyword>
<dbReference type="PANTHER" id="PTHR21646:SF33">
    <property type="entry name" value="UBIQUITIN CARBOXYL-TERMINAL HYDROLASE 22"/>
    <property type="match status" value="1"/>
</dbReference>
<evidence type="ECO:0000256" key="3">
    <source>
        <dbReference type="ARBA" id="ARBA00009085"/>
    </source>
</evidence>
<keyword evidence="5" id="KW-0645">Protease</keyword>
<protein>
    <recommendedName>
        <fullName evidence="4">ubiquitinyl hydrolase 1</fullName>
        <ecNumber evidence="4">3.4.19.12</ecNumber>
    </recommendedName>
</protein>